<dbReference type="PROSITE" id="PS00455">
    <property type="entry name" value="AMP_BINDING"/>
    <property type="match status" value="1"/>
</dbReference>
<dbReference type="Pfam" id="PF00501">
    <property type="entry name" value="AMP-binding"/>
    <property type="match status" value="1"/>
</dbReference>
<evidence type="ECO:0000259" key="2">
    <source>
        <dbReference type="Pfam" id="PF00501"/>
    </source>
</evidence>
<reference evidence="4 5" key="1">
    <citation type="submission" date="2020-01" db="EMBL/GenBank/DDBJ databases">
        <title>Pseudarthrobacter psychrotolerans sp. nov., isolated from antarctic soil.</title>
        <authorList>
            <person name="Shin Y."/>
            <person name="Park W."/>
        </authorList>
    </citation>
    <scope>NUCLEOTIDE SEQUENCE [LARGE SCALE GENOMIC DNA]</scope>
    <source>
        <strain evidence="4 5">YJ56</strain>
    </source>
</reference>
<dbReference type="InterPro" id="IPR050237">
    <property type="entry name" value="ATP-dep_AMP-bd_enzyme"/>
</dbReference>
<dbReference type="InterPro" id="IPR025110">
    <property type="entry name" value="AMP-bd_C"/>
</dbReference>
<dbReference type="InterPro" id="IPR000873">
    <property type="entry name" value="AMP-dep_synth/lig_dom"/>
</dbReference>
<accession>A0A6P1NUG4</accession>
<gene>
    <name evidence="4" type="ORF">GU243_05715</name>
</gene>
<dbReference type="PANTHER" id="PTHR43767">
    <property type="entry name" value="LONG-CHAIN-FATTY-ACID--COA LIGASE"/>
    <property type="match status" value="1"/>
</dbReference>
<dbReference type="GO" id="GO:0016878">
    <property type="term" value="F:acid-thiol ligase activity"/>
    <property type="evidence" value="ECO:0007669"/>
    <property type="project" value="UniProtKB-ARBA"/>
</dbReference>
<dbReference type="NCBIfam" id="NF004114">
    <property type="entry name" value="PRK05605.1"/>
    <property type="match status" value="1"/>
</dbReference>
<dbReference type="EMBL" id="CP047898">
    <property type="protein sequence ID" value="QHK22194.1"/>
    <property type="molecule type" value="Genomic_DNA"/>
</dbReference>
<feature type="region of interest" description="Disordered" evidence="1">
    <location>
        <begin position="201"/>
        <end position="223"/>
    </location>
</feature>
<proteinExistence type="predicted"/>
<dbReference type="SUPFAM" id="SSF56801">
    <property type="entry name" value="Acetyl-CoA synthetase-like"/>
    <property type="match status" value="1"/>
</dbReference>
<dbReference type="CDD" id="cd05936">
    <property type="entry name" value="FC-FACS_FadD_like"/>
    <property type="match status" value="1"/>
</dbReference>
<feature type="domain" description="AMP-dependent synthetase/ligase" evidence="2">
    <location>
        <begin position="54"/>
        <end position="458"/>
    </location>
</feature>
<evidence type="ECO:0000313" key="4">
    <source>
        <dbReference type="EMBL" id="QHK22194.1"/>
    </source>
</evidence>
<dbReference type="PANTHER" id="PTHR43767:SF1">
    <property type="entry name" value="NONRIBOSOMAL PEPTIDE SYNTHASE PES1 (EUROFUNG)-RELATED"/>
    <property type="match status" value="1"/>
</dbReference>
<dbReference type="Proteomes" id="UP000464186">
    <property type="component" value="Chromosome"/>
</dbReference>
<dbReference type="InterPro" id="IPR042099">
    <property type="entry name" value="ANL_N_sf"/>
</dbReference>
<evidence type="ECO:0000256" key="1">
    <source>
        <dbReference type="SAM" id="MobiDB-lite"/>
    </source>
</evidence>
<dbReference type="Gene3D" id="3.40.50.12780">
    <property type="entry name" value="N-terminal domain of ligase-like"/>
    <property type="match status" value="1"/>
</dbReference>
<dbReference type="KEGG" id="psey:GU243_05715"/>
<organism evidence="4 5">
    <name type="scientific">Pseudarthrobacter psychrotolerans</name>
    <dbReference type="NCBI Taxonomy" id="2697569"/>
    <lineage>
        <taxon>Bacteria</taxon>
        <taxon>Bacillati</taxon>
        <taxon>Actinomycetota</taxon>
        <taxon>Actinomycetes</taxon>
        <taxon>Micrococcales</taxon>
        <taxon>Micrococcaceae</taxon>
        <taxon>Pseudarthrobacter</taxon>
    </lineage>
</organism>
<name>A0A6P1NUG4_9MICC</name>
<evidence type="ECO:0000259" key="3">
    <source>
        <dbReference type="Pfam" id="PF13193"/>
    </source>
</evidence>
<sequence length="598" mass="64155">MKKTTRQAPGGDTRQGAAAQAGLPWSGRPWTSAYGTGVPADLVLPEGSLVDLMDTSVRRYGSKTALEFFGAGTTYRELGKLISRAAAGLKKLGVKSGDRVALVMPNCPQHVVAFHAVLRLGAVVVEHNPLYTDRELRHLFEDHESAVAIVWDKAVERVRQLPADVGLRTIVSVELISAMPLPQRLALRLPVPAARKARAALTLGRGEPRGEPRGGPAPGPRPVLPWRQLLEAGELKKKHPRPGARDLAVLQYTSGTTGLPKGAMLTHANLRANAAQGRAWVPGLKEGKETVYAVLPMFHAYGLTLCMTFALSIGAKLVLFPKFDVDLVLKALKKSPATFLPAVPPIYDRIAAAAAQRGIGLESIRFSISGAMNLPTETVETWEKATGGYLIEGYGLTETSPIAIGNPFGPSRKPGTVGVPFPLTDIRVVDPKNVALDRAPGEEGELLIRGPQVFSGYWNRPEETEDSLLDGGWFRTGDIVSVDDDYFVTIRDRIKELIITGGFNVSPSEVEDVLATFPGISEVSVVGLPRPGGGEDVVAAVVPIPGTTIDPAALLVYARAQLTAYKVPRRVVVLDSLPRSLIGKVLRREIRDSIAAMG</sequence>
<feature type="region of interest" description="Disordered" evidence="1">
    <location>
        <begin position="1"/>
        <end position="24"/>
    </location>
</feature>
<dbReference type="InterPro" id="IPR020845">
    <property type="entry name" value="AMP-binding_CS"/>
</dbReference>
<keyword evidence="5" id="KW-1185">Reference proteome</keyword>
<dbReference type="AlphaFoldDB" id="A0A6P1NUG4"/>
<protein>
    <submittedName>
        <fullName evidence="4">AMP-binding protein</fullName>
    </submittedName>
</protein>
<feature type="domain" description="AMP-binding enzyme C-terminal" evidence="3">
    <location>
        <begin position="509"/>
        <end position="584"/>
    </location>
</feature>
<dbReference type="InterPro" id="IPR045851">
    <property type="entry name" value="AMP-bd_C_sf"/>
</dbReference>
<evidence type="ECO:0000313" key="5">
    <source>
        <dbReference type="Proteomes" id="UP000464186"/>
    </source>
</evidence>
<dbReference type="Pfam" id="PF13193">
    <property type="entry name" value="AMP-binding_C"/>
    <property type="match status" value="1"/>
</dbReference>
<dbReference type="Gene3D" id="3.30.300.30">
    <property type="match status" value="1"/>
</dbReference>